<keyword evidence="2" id="KW-1185">Reference proteome</keyword>
<accession>A0ABT2LU69</accession>
<gene>
    <name evidence="1" type="ORF">N5A92_23180</name>
</gene>
<dbReference type="PANTHER" id="PTHR45588">
    <property type="entry name" value="TPR DOMAIN-CONTAINING PROTEIN"/>
    <property type="match status" value="1"/>
</dbReference>
<dbReference type="PANTHER" id="PTHR45588:SF1">
    <property type="entry name" value="WW DOMAIN-CONTAINING PROTEIN"/>
    <property type="match status" value="1"/>
</dbReference>
<comment type="caution">
    <text evidence="1">The sequence shown here is derived from an EMBL/GenBank/DDBJ whole genome shotgun (WGS) entry which is preliminary data.</text>
</comment>
<dbReference type="EMBL" id="JAOCZP010000010">
    <property type="protein sequence ID" value="MCT7377926.1"/>
    <property type="molecule type" value="Genomic_DNA"/>
</dbReference>
<name>A0ABT2LU69_9HYPH</name>
<proteinExistence type="predicted"/>
<sequence length="108" mass="12590">MLGALLLDQEQLEEAEAVYRADLGLDDTLARACQHPQNVWSLHGLHECLTRRGETVEKRHIQRRLNQALARAEVPVRAPCYCRRKAGQVQIGAVVWRRLHRPRHFHWL</sequence>
<organism evidence="1 2">
    <name type="scientific">Chelativorans salis</name>
    <dbReference type="NCBI Taxonomy" id="2978478"/>
    <lineage>
        <taxon>Bacteria</taxon>
        <taxon>Pseudomonadati</taxon>
        <taxon>Pseudomonadota</taxon>
        <taxon>Alphaproteobacteria</taxon>
        <taxon>Hyphomicrobiales</taxon>
        <taxon>Phyllobacteriaceae</taxon>
        <taxon>Chelativorans</taxon>
    </lineage>
</organism>
<protein>
    <submittedName>
        <fullName evidence="1">Uncharacterized protein</fullName>
    </submittedName>
</protein>
<evidence type="ECO:0000313" key="1">
    <source>
        <dbReference type="EMBL" id="MCT7377926.1"/>
    </source>
</evidence>
<dbReference type="RefSeq" id="WP_260906672.1">
    <property type="nucleotide sequence ID" value="NZ_JAOCZP010000010.1"/>
</dbReference>
<evidence type="ECO:0000313" key="2">
    <source>
        <dbReference type="Proteomes" id="UP001320831"/>
    </source>
</evidence>
<reference evidence="1 2" key="1">
    <citation type="submission" date="2022-09" db="EMBL/GenBank/DDBJ databases">
        <title>Chelativorans salina sp. nov., a novel slightly halophilic bacterium isolated from a saline lake sediment enrichment.</title>
        <authorList>
            <person name="Gao L."/>
            <person name="Fang B.-Z."/>
            <person name="Li W.-J."/>
        </authorList>
    </citation>
    <scope>NUCLEOTIDE SEQUENCE [LARGE SCALE GENOMIC DNA]</scope>
    <source>
        <strain evidence="1 2">EGI FJ00035</strain>
    </source>
</reference>
<dbReference type="Proteomes" id="UP001320831">
    <property type="component" value="Unassembled WGS sequence"/>
</dbReference>